<dbReference type="InterPro" id="IPR029058">
    <property type="entry name" value="AB_hydrolase_fold"/>
</dbReference>
<dbReference type="PANTHER" id="PTHR43037:SF1">
    <property type="entry name" value="BLL1128 PROTEIN"/>
    <property type="match status" value="1"/>
</dbReference>
<dbReference type="AlphaFoldDB" id="A0A9X2G1V9"/>
<dbReference type="EMBL" id="JAMTCS010000008">
    <property type="protein sequence ID" value="MCP2265522.1"/>
    <property type="molecule type" value="Genomic_DNA"/>
</dbReference>
<keyword evidence="1" id="KW-0732">Signal</keyword>
<evidence type="ECO:0000256" key="1">
    <source>
        <dbReference type="ARBA" id="ARBA00022729"/>
    </source>
</evidence>
<comment type="caution">
    <text evidence="3">The sequence shown here is derived from an EMBL/GenBank/DDBJ whole genome shotgun (WGS) entry which is preliminary data.</text>
</comment>
<keyword evidence="4" id="KW-1185">Reference proteome</keyword>
<dbReference type="SUPFAM" id="SSF53474">
    <property type="entry name" value="alpha/beta-Hydrolases"/>
    <property type="match status" value="1"/>
</dbReference>
<evidence type="ECO:0000313" key="4">
    <source>
        <dbReference type="Proteomes" id="UP001139493"/>
    </source>
</evidence>
<dbReference type="InterPro" id="IPR003140">
    <property type="entry name" value="PLipase/COase/thioEstase"/>
</dbReference>
<organism evidence="3 4">
    <name type="scientific">Promicromonospora thailandica</name>
    <dbReference type="NCBI Taxonomy" id="765201"/>
    <lineage>
        <taxon>Bacteria</taxon>
        <taxon>Bacillati</taxon>
        <taxon>Actinomycetota</taxon>
        <taxon>Actinomycetes</taxon>
        <taxon>Micrococcales</taxon>
        <taxon>Promicromonosporaceae</taxon>
        <taxon>Promicromonospora</taxon>
    </lineage>
</organism>
<dbReference type="Proteomes" id="UP001139493">
    <property type="component" value="Unassembled WGS sequence"/>
</dbReference>
<proteinExistence type="predicted"/>
<reference evidence="3" key="1">
    <citation type="submission" date="2022-06" db="EMBL/GenBank/DDBJ databases">
        <title>Genomic Encyclopedia of Archaeal and Bacterial Type Strains, Phase II (KMG-II): from individual species to whole genera.</title>
        <authorList>
            <person name="Goeker M."/>
        </authorList>
    </citation>
    <scope>NUCLEOTIDE SEQUENCE</scope>
    <source>
        <strain evidence="3">DSM 26652</strain>
    </source>
</reference>
<protein>
    <submittedName>
        <fullName evidence="3">Polyhydroxybutyrate depolymerase</fullName>
    </submittedName>
</protein>
<evidence type="ECO:0000259" key="2">
    <source>
        <dbReference type="Pfam" id="PF02230"/>
    </source>
</evidence>
<dbReference type="Pfam" id="PF02230">
    <property type="entry name" value="Abhydrolase_2"/>
    <property type="match status" value="1"/>
</dbReference>
<dbReference type="GO" id="GO:0016787">
    <property type="term" value="F:hydrolase activity"/>
    <property type="evidence" value="ECO:0007669"/>
    <property type="project" value="InterPro"/>
</dbReference>
<gene>
    <name evidence="3" type="ORF">APR03_002878</name>
</gene>
<feature type="domain" description="Phospholipase/carboxylesterase/thioesterase" evidence="2">
    <location>
        <begin position="58"/>
        <end position="130"/>
    </location>
</feature>
<dbReference type="PANTHER" id="PTHR43037">
    <property type="entry name" value="UNNAMED PRODUCT-RELATED"/>
    <property type="match status" value="1"/>
</dbReference>
<name>A0A9X2G1V9_9MICO</name>
<dbReference type="Gene3D" id="3.40.50.1820">
    <property type="entry name" value="alpha/beta hydrolase"/>
    <property type="match status" value="1"/>
</dbReference>
<evidence type="ECO:0000313" key="3">
    <source>
        <dbReference type="EMBL" id="MCP2265522.1"/>
    </source>
</evidence>
<sequence length="246" mass="26286">MYDSLAESGGAVVAYLDGYRGNWNDARLESVFPARMANVDDVAFARGVVAGLVASHDVDAGRVHVVRYSNGGQMVLRLLHETPSMLAGAAIVAATMPAPESFLALTPAPAPVPVPTLVVHGTHDPIVPYHGGRFPMLTRRVFRVDGLALSAFETARYLALRNGITAKPVVTRLEPAQRRTHDRTWIEQSDFRQDGRPPVRLLTVHGGGHTVPGPGRAPFFIGRTARSVSVASAVAEHLGIGVAPRP</sequence>
<dbReference type="InterPro" id="IPR050955">
    <property type="entry name" value="Plant_Biomass_Hydrol_Est"/>
</dbReference>
<accession>A0A9X2G1V9</accession>